<dbReference type="Proteomes" id="UP000330809">
    <property type="component" value="Unassembled WGS sequence"/>
</dbReference>
<accession>A0A449IRV4</accession>
<dbReference type="AlphaFoldDB" id="A0A449IRV4"/>
<protein>
    <submittedName>
        <fullName evidence="1">Uncharacterized protein</fullName>
    </submittedName>
</protein>
<proteinExistence type="predicted"/>
<name>A0A449IRV4_PSEFR</name>
<sequence>MNLMNAKEEIKALNEKGIFDVQEVMQGMRLKVKFNGQVGRESIVYVAKKLKRITIEFAPYPLWKKGFWVSLNATSLNLLNEVSDALINKNEKVAE</sequence>
<reference evidence="1 2" key="1">
    <citation type="submission" date="2019-02" db="EMBL/GenBank/DDBJ databases">
        <authorList>
            <consortium name="Pathogen Informatics"/>
        </authorList>
    </citation>
    <scope>NUCLEOTIDE SEQUENCE [LARGE SCALE GENOMIC DNA]</scope>
    <source>
        <strain evidence="1 2">3012STDY7103891</strain>
    </source>
</reference>
<dbReference type="EMBL" id="CAACYJ010000040">
    <property type="protein sequence ID" value="VFB22181.1"/>
    <property type="molecule type" value="Genomic_DNA"/>
</dbReference>
<evidence type="ECO:0000313" key="2">
    <source>
        <dbReference type="Proteomes" id="UP000330809"/>
    </source>
</evidence>
<evidence type="ECO:0000313" key="1">
    <source>
        <dbReference type="EMBL" id="VFB22181.1"/>
    </source>
</evidence>
<organism evidence="1 2">
    <name type="scientific">Pseudomonas fragi</name>
    <dbReference type="NCBI Taxonomy" id="296"/>
    <lineage>
        <taxon>Bacteria</taxon>
        <taxon>Pseudomonadati</taxon>
        <taxon>Pseudomonadota</taxon>
        <taxon>Gammaproteobacteria</taxon>
        <taxon>Pseudomonadales</taxon>
        <taxon>Pseudomonadaceae</taxon>
        <taxon>Pseudomonas</taxon>
    </lineage>
</organism>
<gene>
    <name evidence="1" type="ORF">NCTC10754_04867</name>
</gene>